<gene>
    <name evidence="3" type="ORF">BDN71DRAFT_1179391</name>
</gene>
<feature type="domain" description="Gfd2/YDR514C-like C-terminal" evidence="2">
    <location>
        <begin position="160"/>
        <end position="303"/>
    </location>
</feature>
<feature type="region of interest" description="Disordered" evidence="1">
    <location>
        <begin position="513"/>
        <end position="559"/>
    </location>
</feature>
<sequence length="570" mass="62182">MSDFTVVEPKGWEYDLQSVYSAWMGFFQHHAVPWYDRTWGHLFSSFEEFLVFSWPVITVTDSWTGRAHIVTRLSSVNAFLKMVKTRFGETLSIPPNIIRIAPYETSSRPLRNIADYASYRKLHQTLAATHLTALKSHVRACEAGIGIKTIADLWAKCDKTFLALDFEWSERNKTVLEWGYAAVRCSHLAAQECWPPVPDKNYMKGHYIVAEHVDKIVNKHSPTHPWLYAFGDSQVVSKNVLPTIIQAILSFTSPDSEATPNNLVLVGHGIHGDLAKLEELKIKLPHNMFVIDTALYERTLYHSGQRPAMSDPATGRPRAEGSTLSLENLLHSLAIPLPATPSIPGLANGMVTGKLSPKRSSPVESPSGAPNLSNGHSSPIPPVMRPLIPPGCVLNNSGNNAFMCLVALQTLLEPEGLVPPSVKTGRIGRPGGPGVAPTGFMAMPITIAPMPYVAPPTLFPTYSDARRHSATPTMQMTMSLPFARAASQYFGPHPVTGGGSPLVNELGQMRLGLGNDISRDSSRSPRPRTASTPMSSARDLSKVTGVGPRYPGNSLMPDVNKAARNSYAGL</sequence>
<protein>
    <recommendedName>
        <fullName evidence="2">Gfd2/YDR514C-like C-terminal domain-containing protein</fullName>
    </recommendedName>
</protein>
<name>A0A9P6DDD6_PLEER</name>
<dbReference type="InterPro" id="IPR040151">
    <property type="entry name" value="Gfd2/YDR514C-like"/>
</dbReference>
<feature type="compositionally biased region" description="Polar residues" evidence="1">
    <location>
        <begin position="358"/>
        <end position="377"/>
    </location>
</feature>
<dbReference type="Pfam" id="PF21762">
    <property type="entry name" value="DEDDh_C"/>
    <property type="match status" value="1"/>
</dbReference>
<evidence type="ECO:0000313" key="4">
    <source>
        <dbReference type="Proteomes" id="UP000807025"/>
    </source>
</evidence>
<keyword evidence="4" id="KW-1185">Reference proteome</keyword>
<reference evidence="3" key="1">
    <citation type="submission" date="2020-11" db="EMBL/GenBank/DDBJ databases">
        <authorList>
            <consortium name="DOE Joint Genome Institute"/>
            <person name="Ahrendt S."/>
            <person name="Riley R."/>
            <person name="Andreopoulos W."/>
            <person name="Labutti K."/>
            <person name="Pangilinan J."/>
            <person name="Ruiz-Duenas F.J."/>
            <person name="Barrasa J.M."/>
            <person name="Sanchez-Garcia M."/>
            <person name="Camarero S."/>
            <person name="Miyauchi S."/>
            <person name="Serrano A."/>
            <person name="Linde D."/>
            <person name="Babiker R."/>
            <person name="Drula E."/>
            <person name="Ayuso-Fernandez I."/>
            <person name="Pacheco R."/>
            <person name="Padilla G."/>
            <person name="Ferreira P."/>
            <person name="Barriuso J."/>
            <person name="Kellner H."/>
            <person name="Castanera R."/>
            <person name="Alfaro M."/>
            <person name="Ramirez L."/>
            <person name="Pisabarro A.G."/>
            <person name="Kuo A."/>
            <person name="Tritt A."/>
            <person name="Lipzen A."/>
            <person name="He G."/>
            <person name="Yan M."/>
            <person name="Ng V."/>
            <person name="Cullen D."/>
            <person name="Martin F."/>
            <person name="Rosso M.-N."/>
            <person name="Henrissat B."/>
            <person name="Hibbett D."/>
            <person name="Martinez A.T."/>
            <person name="Grigoriev I.V."/>
        </authorList>
    </citation>
    <scope>NUCLEOTIDE SEQUENCE</scope>
    <source>
        <strain evidence="3">ATCC 90797</strain>
    </source>
</reference>
<evidence type="ECO:0000259" key="2">
    <source>
        <dbReference type="Pfam" id="PF21762"/>
    </source>
</evidence>
<dbReference type="OrthoDB" id="5953249at2759"/>
<dbReference type="GO" id="GO:0005634">
    <property type="term" value="C:nucleus"/>
    <property type="evidence" value="ECO:0007669"/>
    <property type="project" value="TreeGrafter"/>
</dbReference>
<dbReference type="Proteomes" id="UP000807025">
    <property type="component" value="Unassembled WGS sequence"/>
</dbReference>
<dbReference type="InterPro" id="IPR012337">
    <property type="entry name" value="RNaseH-like_sf"/>
</dbReference>
<dbReference type="AlphaFoldDB" id="A0A9P6DDD6"/>
<evidence type="ECO:0000256" key="1">
    <source>
        <dbReference type="SAM" id="MobiDB-lite"/>
    </source>
</evidence>
<dbReference type="PANTHER" id="PTHR28083">
    <property type="entry name" value="GOOD FOR FULL DBP5 ACTIVITY PROTEIN 2"/>
    <property type="match status" value="1"/>
</dbReference>
<organism evidence="3 4">
    <name type="scientific">Pleurotus eryngii</name>
    <name type="common">Boletus of the steppes</name>
    <dbReference type="NCBI Taxonomy" id="5323"/>
    <lineage>
        <taxon>Eukaryota</taxon>
        <taxon>Fungi</taxon>
        <taxon>Dikarya</taxon>
        <taxon>Basidiomycota</taxon>
        <taxon>Agaricomycotina</taxon>
        <taxon>Agaricomycetes</taxon>
        <taxon>Agaricomycetidae</taxon>
        <taxon>Agaricales</taxon>
        <taxon>Pleurotineae</taxon>
        <taxon>Pleurotaceae</taxon>
        <taxon>Pleurotus</taxon>
    </lineage>
</organism>
<dbReference type="SUPFAM" id="SSF53098">
    <property type="entry name" value="Ribonuclease H-like"/>
    <property type="match status" value="1"/>
</dbReference>
<proteinExistence type="predicted"/>
<accession>A0A9P6DDD6</accession>
<evidence type="ECO:0000313" key="3">
    <source>
        <dbReference type="EMBL" id="KAF9492714.1"/>
    </source>
</evidence>
<dbReference type="InterPro" id="IPR048519">
    <property type="entry name" value="Gfd2/YDR514C-like_C"/>
</dbReference>
<dbReference type="EMBL" id="MU154597">
    <property type="protein sequence ID" value="KAF9492714.1"/>
    <property type="molecule type" value="Genomic_DNA"/>
</dbReference>
<feature type="region of interest" description="Disordered" evidence="1">
    <location>
        <begin position="349"/>
        <end position="381"/>
    </location>
</feature>
<feature type="compositionally biased region" description="Low complexity" evidence="1">
    <location>
        <begin position="527"/>
        <end position="536"/>
    </location>
</feature>
<dbReference type="PANTHER" id="PTHR28083:SF1">
    <property type="entry name" value="GOOD FOR FULL DBP5 ACTIVITY PROTEIN 2"/>
    <property type="match status" value="1"/>
</dbReference>
<comment type="caution">
    <text evidence="3">The sequence shown here is derived from an EMBL/GenBank/DDBJ whole genome shotgun (WGS) entry which is preliminary data.</text>
</comment>